<reference evidence="1" key="1">
    <citation type="submission" date="2020-04" db="EMBL/GenBank/DDBJ databases">
        <authorList>
            <person name="Chiriac C."/>
            <person name="Salcher M."/>
            <person name="Ghai R."/>
            <person name="Kavagutti S V."/>
        </authorList>
    </citation>
    <scope>NUCLEOTIDE SEQUENCE</scope>
</reference>
<accession>A0A6J5NEJ4</accession>
<proteinExistence type="predicted"/>
<sequence length="48" mass="5972">MNNYFEFYAFGYDVRLKHVSELWYSERRGINCKIYLFFNVALVIKRRT</sequence>
<name>A0A6J5NEJ4_9CAUD</name>
<dbReference type="EMBL" id="LR796653">
    <property type="protein sequence ID" value="CAB4157589.1"/>
    <property type="molecule type" value="Genomic_DNA"/>
</dbReference>
<gene>
    <name evidence="1" type="ORF">UFOVP683_33</name>
</gene>
<organism evidence="1">
    <name type="scientific">uncultured Caudovirales phage</name>
    <dbReference type="NCBI Taxonomy" id="2100421"/>
    <lineage>
        <taxon>Viruses</taxon>
        <taxon>Duplodnaviria</taxon>
        <taxon>Heunggongvirae</taxon>
        <taxon>Uroviricota</taxon>
        <taxon>Caudoviricetes</taxon>
        <taxon>Peduoviridae</taxon>
        <taxon>Maltschvirus</taxon>
        <taxon>Maltschvirus maltsch</taxon>
    </lineage>
</organism>
<evidence type="ECO:0000313" key="1">
    <source>
        <dbReference type="EMBL" id="CAB4157589.1"/>
    </source>
</evidence>
<protein>
    <submittedName>
        <fullName evidence="1">Uncharacterized protein</fullName>
    </submittedName>
</protein>